<proteinExistence type="predicted"/>
<dbReference type="STRING" id="485913.Krac_1761"/>
<keyword evidence="2" id="KW-1185">Reference proteome</keyword>
<reference evidence="1 2" key="1">
    <citation type="journal article" date="2011" name="Stand. Genomic Sci.">
        <title>Non-contiguous finished genome sequence and contextual data of the filamentous soil bacterium Ktedonobacter racemifer type strain (SOSP1-21).</title>
        <authorList>
            <person name="Chang Y.J."/>
            <person name="Land M."/>
            <person name="Hauser L."/>
            <person name="Chertkov O."/>
            <person name="Del Rio T.G."/>
            <person name="Nolan M."/>
            <person name="Copeland A."/>
            <person name="Tice H."/>
            <person name="Cheng J.F."/>
            <person name="Lucas S."/>
            <person name="Han C."/>
            <person name="Goodwin L."/>
            <person name="Pitluck S."/>
            <person name="Ivanova N."/>
            <person name="Ovchinikova G."/>
            <person name="Pati A."/>
            <person name="Chen A."/>
            <person name="Palaniappan K."/>
            <person name="Mavromatis K."/>
            <person name="Liolios K."/>
            <person name="Brettin T."/>
            <person name="Fiebig A."/>
            <person name="Rohde M."/>
            <person name="Abt B."/>
            <person name="Goker M."/>
            <person name="Detter J.C."/>
            <person name="Woyke T."/>
            <person name="Bristow J."/>
            <person name="Eisen J.A."/>
            <person name="Markowitz V."/>
            <person name="Hugenholtz P."/>
            <person name="Kyrpides N.C."/>
            <person name="Klenk H.P."/>
            <person name="Lapidus A."/>
        </authorList>
    </citation>
    <scope>NUCLEOTIDE SEQUENCE [LARGE SCALE GENOMIC DNA]</scope>
    <source>
        <strain evidence="2">DSM 44963</strain>
    </source>
</reference>
<dbReference type="PANTHER" id="PTHR35528">
    <property type="entry name" value="BLL1675 PROTEIN"/>
    <property type="match status" value="1"/>
</dbReference>
<dbReference type="InterPro" id="IPR052183">
    <property type="entry name" value="IS_Transposase"/>
</dbReference>
<dbReference type="PANTHER" id="PTHR35528:SF3">
    <property type="entry name" value="BLL1675 PROTEIN"/>
    <property type="match status" value="1"/>
</dbReference>
<dbReference type="InParanoid" id="D6U381"/>
<name>D6U381_KTERA</name>
<evidence type="ECO:0000313" key="1">
    <source>
        <dbReference type="EMBL" id="EFH81085.1"/>
    </source>
</evidence>
<organism evidence="1 2">
    <name type="scientific">Ktedonobacter racemifer DSM 44963</name>
    <dbReference type="NCBI Taxonomy" id="485913"/>
    <lineage>
        <taxon>Bacteria</taxon>
        <taxon>Bacillati</taxon>
        <taxon>Chloroflexota</taxon>
        <taxon>Ktedonobacteria</taxon>
        <taxon>Ktedonobacterales</taxon>
        <taxon>Ktedonobacteraceae</taxon>
        <taxon>Ktedonobacter</taxon>
    </lineage>
</organism>
<protein>
    <submittedName>
        <fullName evidence="1">Transposase</fullName>
    </submittedName>
</protein>
<dbReference type="eggNOG" id="COG3316">
    <property type="taxonomic scope" value="Bacteria"/>
</dbReference>
<accession>D6U381</accession>
<dbReference type="Proteomes" id="UP000004508">
    <property type="component" value="Unassembled WGS sequence"/>
</dbReference>
<comment type="caution">
    <text evidence="1">The sequence shown here is derived from an EMBL/GenBank/DDBJ whole genome shotgun (WGS) entry which is preliminary data.</text>
</comment>
<dbReference type="EMBL" id="ADVG01000004">
    <property type="protein sequence ID" value="EFH81085.1"/>
    <property type="molecule type" value="Genomic_DNA"/>
</dbReference>
<gene>
    <name evidence="1" type="ORF">Krac_1761</name>
</gene>
<dbReference type="AlphaFoldDB" id="D6U381"/>
<evidence type="ECO:0000313" key="2">
    <source>
        <dbReference type="Proteomes" id="UP000004508"/>
    </source>
</evidence>
<sequence length="58" mass="7172">MSNQSQNPFKWRHFQSDIILLCVRWYLRSALSYRDLEEMMQERGLHVDHTTIYRWVSV</sequence>